<proteinExistence type="predicted"/>
<dbReference type="Pfam" id="PF07077">
    <property type="entry name" value="DUF1345"/>
    <property type="match status" value="1"/>
</dbReference>
<protein>
    <submittedName>
        <fullName evidence="1">Putative membrane protein</fullName>
    </submittedName>
</protein>
<evidence type="ECO:0000313" key="2">
    <source>
        <dbReference type="Proteomes" id="UP000572635"/>
    </source>
</evidence>
<name>A0A7W8QN78_9ACTN</name>
<dbReference type="AlphaFoldDB" id="A0A7W8QN78"/>
<organism evidence="1 2">
    <name type="scientific">Nocardiopsis composta</name>
    <dbReference type="NCBI Taxonomy" id="157465"/>
    <lineage>
        <taxon>Bacteria</taxon>
        <taxon>Bacillati</taxon>
        <taxon>Actinomycetota</taxon>
        <taxon>Actinomycetes</taxon>
        <taxon>Streptosporangiales</taxon>
        <taxon>Nocardiopsidaceae</taxon>
        <taxon>Nocardiopsis</taxon>
    </lineage>
</organism>
<gene>
    <name evidence="1" type="ORF">HDA36_003529</name>
</gene>
<evidence type="ECO:0000313" key="1">
    <source>
        <dbReference type="EMBL" id="MBB5433445.1"/>
    </source>
</evidence>
<reference evidence="1 2" key="1">
    <citation type="submission" date="2020-08" db="EMBL/GenBank/DDBJ databases">
        <title>Sequencing the genomes of 1000 actinobacteria strains.</title>
        <authorList>
            <person name="Klenk H.-P."/>
        </authorList>
    </citation>
    <scope>NUCLEOTIDE SEQUENCE [LARGE SCALE GENOMIC DNA]</scope>
    <source>
        <strain evidence="1 2">DSM 44551</strain>
    </source>
</reference>
<dbReference type="Proteomes" id="UP000572635">
    <property type="component" value="Unassembled WGS sequence"/>
</dbReference>
<dbReference type="InterPro" id="IPR009781">
    <property type="entry name" value="DUF1345"/>
</dbReference>
<sequence>MAYQVSDTDVSGTGIRAVVLRHALPPYLFGTVILAAGVETA</sequence>
<dbReference type="EMBL" id="JACHDB010000001">
    <property type="protein sequence ID" value="MBB5433445.1"/>
    <property type="molecule type" value="Genomic_DNA"/>
</dbReference>
<accession>A0A7W8QN78</accession>
<keyword evidence="2" id="KW-1185">Reference proteome</keyword>
<comment type="caution">
    <text evidence="1">The sequence shown here is derived from an EMBL/GenBank/DDBJ whole genome shotgun (WGS) entry which is preliminary data.</text>
</comment>